<evidence type="ECO:0000313" key="4">
    <source>
        <dbReference type="Proteomes" id="UP001454036"/>
    </source>
</evidence>
<feature type="region of interest" description="Disordered" evidence="1">
    <location>
        <begin position="397"/>
        <end position="416"/>
    </location>
</feature>
<protein>
    <recommendedName>
        <fullName evidence="2">DUF4283 domain-containing protein</fullName>
    </recommendedName>
</protein>
<feature type="compositionally biased region" description="Basic and acidic residues" evidence="1">
    <location>
        <begin position="459"/>
        <end position="475"/>
    </location>
</feature>
<keyword evidence="4" id="KW-1185">Reference proteome</keyword>
<feature type="region of interest" description="Disordered" evidence="1">
    <location>
        <begin position="444"/>
        <end position="497"/>
    </location>
</feature>
<dbReference type="InterPro" id="IPR025558">
    <property type="entry name" value="DUF4283"/>
</dbReference>
<feature type="domain" description="DUF4283" evidence="2">
    <location>
        <begin position="106"/>
        <end position="186"/>
    </location>
</feature>
<organism evidence="3 4">
    <name type="scientific">Lithospermum erythrorhizon</name>
    <name type="common">Purple gromwell</name>
    <name type="synonym">Lithospermum officinale var. erythrorhizon</name>
    <dbReference type="NCBI Taxonomy" id="34254"/>
    <lineage>
        <taxon>Eukaryota</taxon>
        <taxon>Viridiplantae</taxon>
        <taxon>Streptophyta</taxon>
        <taxon>Embryophyta</taxon>
        <taxon>Tracheophyta</taxon>
        <taxon>Spermatophyta</taxon>
        <taxon>Magnoliopsida</taxon>
        <taxon>eudicotyledons</taxon>
        <taxon>Gunneridae</taxon>
        <taxon>Pentapetalae</taxon>
        <taxon>asterids</taxon>
        <taxon>lamiids</taxon>
        <taxon>Boraginales</taxon>
        <taxon>Boraginaceae</taxon>
        <taxon>Boraginoideae</taxon>
        <taxon>Lithospermeae</taxon>
        <taxon>Lithospermum</taxon>
    </lineage>
</organism>
<dbReference type="Pfam" id="PF14111">
    <property type="entry name" value="DUF4283"/>
    <property type="match status" value="1"/>
</dbReference>
<feature type="region of interest" description="Disordered" evidence="1">
    <location>
        <begin position="1"/>
        <end position="70"/>
    </location>
</feature>
<dbReference type="AlphaFoldDB" id="A0AAV3P4C5"/>
<evidence type="ECO:0000313" key="3">
    <source>
        <dbReference type="EMBL" id="GAA0144867.1"/>
    </source>
</evidence>
<dbReference type="EMBL" id="BAABME010000708">
    <property type="protein sequence ID" value="GAA0144867.1"/>
    <property type="molecule type" value="Genomic_DNA"/>
</dbReference>
<dbReference type="InterPro" id="IPR040256">
    <property type="entry name" value="At4g02000-like"/>
</dbReference>
<feature type="compositionally biased region" description="Polar residues" evidence="1">
    <location>
        <begin position="47"/>
        <end position="65"/>
    </location>
</feature>
<dbReference type="Proteomes" id="UP001454036">
    <property type="component" value="Unassembled WGS sequence"/>
</dbReference>
<proteinExistence type="predicted"/>
<evidence type="ECO:0000256" key="1">
    <source>
        <dbReference type="SAM" id="MobiDB-lite"/>
    </source>
</evidence>
<dbReference type="PANTHER" id="PTHR31286">
    <property type="entry name" value="GLYCINE-RICH CELL WALL STRUCTURAL PROTEIN 1.8-LIKE"/>
    <property type="match status" value="1"/>
</dbReference>
<comment type="caution">
    <text evidence="3">The sequence shown here is derived from an EMBL/GenBank/DDBJ whole genome shotgun (WGS) entry which is preliminary data.</text>
</comment>
<reference evidence="3 4" key="1">
    <citation type="submission" date="2024-01" db="EMBL/GenBank/DDBJ databases">
        <title>The complete chloroplast genome sequence of Lithospermum erythrorhizon: insights into the phylogenetic relationship among Boraginaceae species and the maternal lineages of purple gromwells.</title>
        <authorList>
            <person name="Okada T."/>
            <person name="Watanabe K."/>
        </authorList>
    </citation>
    <scope>NUCLEOTIDE SEQUENCE [LARGE SCALE GENOMIC DNA]</scope>
</reference>
<dbReference type="PANTHER" id="PTHR31286:SF164">
    <property type="entry name" value="ZINC FINGER, CCHC-TYPE"/>
    <property type="match status" value="1"/>
</dbReference>
<sequence>MAGGDEPATQPPPSPIEEVTKQSSPTGEVVKTPHASYTDIDKPNKKPSYSSILKDSLQPAQDRSQPQPPICNETVIIPTELKPTMVKDGTTSVRFKASDKTRYLKNMQYVLVGKFSHGRPPIGLIKEFFVNLKLKGDYNISLFDTKHLFIECALVEDFRRLWMRNNWYVKGFPMRMFKWTDDFNPEKESPLSPVWVHFDGLPLYLFNDEALYSIANAIGSPLKIDQHNVDRVKLGSASVCVALDVSKPTLGKIWVAFEEDDTDQIVEGFWQKVTYDYFPSYCNCCNHLGHVLNDCKRKAENEAQLGHTLAKADNDKEEDTAPTTKEKTTFRRVPFKPMPPIKAKPEAKTTKAWVERTFTRDRKVDSNGKKIDSTAKISEPEVSNSFSALAELETKEAKEAGITEQSNEGRPINILDASSLPPPSLLSGGSLQVITFKGGMEGYGLATHAKSAPPSPKKQSVDKGWELEHERTRDDNVEESEVGQVISLKEGDNPSYG</sequence>
<accession>A0AAV3P4C5</accession>
<evidence type="ECO:0000259" key="2">
    <source>
        <dbReference type="Pfam" id="PF14111"/>
    </source>
</evidence>
<gene>
    <name evidence="3" type="ORF">LIER_05196</name>
</gene>
<name>A0AAV3P4C5_LITER</name>